<dbReference type="GO" id="GO:0016787">
    <property type="term" value="F:hydrolase activity"/>
    <property type="evidence" value="ECO:0007669"/>
    <property type="project" value="UniProtKB-KW"/>
</dbReference>
<protein>
    <recommendedName>
        <fullName evidence="5">Phosphohistidine phosphatase</fullName>
    </recommendedName>
</protein>
<dbReference type="AlphaFoldDB" id="K6VQ18"/>
<dbReference type="RefSeq" id="WP_006330828.1">
    <property type="nucleotide sequence ID" value="NZ_BAHC01000047.1"/>
</dbReference>
<evidence type="ECO:0000256" key="1">
    <source>
        <dbReference type="ARBA" id="ARBA00022801"/>
    </source>
</evidence>
<dbReference type="PANTHER" id="PTHR20935:SF1">
    <property type="entry name" value="SLL1549 PROTEIN"/>
    <property type="match status" value="1"/>
</dbReference>
<keyword evidence="4" id="KW-1185">Reference proteome</keyword>
<feature type="binding site" evidence="2">
    <location>
        <position position="58"/>
    </location>
    <ligand>
        <name>substrate</name>
    </ligand>
</feature>
<gene>
    <name evidence="3" type="ORF">GORHZ_047_00260</name>
</gene>
<dbReference type="Gene3D" id="3.40.50.1240">
    <property type="entry name" value="Phosphoglycerate mutase-like"/>
    <property type="match status" value="1"/>
</dbReference>
<proteinExistence type="predicted"/>
<dbReference type="PANTHER" id="PTHR20935">
    <property type="entry name" value="PHOSPHOGLYCERATE MUTASE-RELATED"/>
    <property type="match status" value="1"/>
</dbReference>
<dbReference type="Proteomes" id="UP000008363">
    <property type="component" value="Unassembled WGS sequence"/>
</dbReference>
<dbReference type="InterPro" id="IPR051021">
    <property type="entry name" value="Mito_Ser/Thr_phosphatase"/>
</dbReference>
<evidence type="ECO:0008006" key="5">
    <source>
        <dbReference type="Google" id="ProtNLM"/>
    </source>
</evidence>
<organism evidence="3 4">
    <name type="scientific">Gordonia rhizosphera NBRC 16068</name>
    <dbReference type="NCBI Taxonomy" id="1108045"/>
    <lineage>
        <taxon>Bacteria</taxon>
        <taxon>Bacillati</taxon>
        <taxon>Actinomycetota</taxon>
        <taxon>Actinomycetes</taxon>
        <taxon>Mycobacteriales</taxon>
        <taxon>Gordoniaceae</taxon>
        <taxon>Gordonia</taxon>
    </lineage>
</organism>
<sequence>MTRTLVLMRHGKSGYPAGVGDHDRPLADRGRREAALAGRWMAEEGLRIDAVVCSTATRTRQTLESTGIAAPTVYVDDIYGGYPDEILEAVRIYAPADAATVLVVGHAPGLPDTVLTLDPGGDFDRFPTSTYAVIRVGCDWDRVGLDIDPDTRLLGVRIPREP</sequence>
<dbReference type="Pfam" id="PF00300">
    <property type="entry name" value="His_Phos_1"/>
    <property type="match status" value="1"/>
</dbReference>
<dbReference type="EMBL" id="BAHC01000047">
    <property type="protein sequence ID" value="GAB89010.1"/>
    <property type="molecule type" value="Genomic_DNA"/>
</dbReference>
<dbReference type="SMART" id="SM00855">
    <property type="entry name" value="PGAM"/>
    <property type="match status" value="1"/>
</dbReference>
<accession>K6VQ18</accession>
<dbReference type="OrthoDB" id="9810154at2"/>
<evidence type="ECO:0000313" key="4">
    <source>
        <dbReference type="Proteomes" id="UP000008363"/>
    </source>
</evidence>
<dbReference type="InterPro" id="IPR013078">
    <property type="entry name" value="His_Pase_superF_clade-1"/>
</dbReference>
<evidence type="ECO:0000313" key="3">
    <source>
        <dbReference type="EMBL" id="GAB89010.1"/>
    </source>
</evidence>
<dbReference type="STRING" id="1108045.GORHZ_047_00260"/>
<dbReference type="eggNOG" id="COG2062">
    <property type="taxonomic scope" value="Bacteria"/>
</dbReference>
<dbReference type="InterPro" id="IPR029033">
    <property type="entry name" value="His_PPase_superfam"/>
</dbReference>
<keyword evidence="1" id="KW-0378">Hydrolase</keyword>
<dbReference type="SUPFAM" id="SSF53254">
    <property type="entry name" value="Phosphoglycerate mutase-like"/>
    <property type="match status" value="1"/>
</dbReference>
<name>K6VQ18_9ACTN</name>
<evidence type="ECO:0000256" key="2">
    <source>
        <dbReference type="PIRSR" id="PIRSR613078-2"/>
    </source>
</evidence>
<comment type="caution">
    <text evidence="3">The sequence shown here is derived from an EMBL/GenBank/DDBJ whole genome shotgun (WGS) entry which is preliminary data.</text>
</comment>
<dbReference type="CDD" id="cd07067">
    <property type="entry name" value="HP_PGM_like"/>
    <property type="match status" value="1"/>
</dbReference>
<reference evidence="3 4" key="1">
    <citation type="submission" date="2012-08" db="EMBL/GenBank/DDBJ databases">
        <title>Whole genome shotgun sequence of Gordonia rhizosphera NBRC 16068.</title>
        <authorList>
            <person name="Takarada H."/>
            <person name="Isaki S."/>
            <person name="Hosoyama A."/>
            <person name="Tsuchikane K."/>
            <person name="Katsumata H."/>
            <person name="Baba S."/>
            <person name="Ohji S."/>
            <person name="Yamazaki S."/>
            <person name="Fujita N."/>
        </authorList>
    </citation>
    <scope>NUCLEOTIDE SEQUENCE [LARGE SCALE GENOMIC DNA]</scope>
    <source>
        <strain evidence="3 4">NBRC 16068</strain>
    </source>
</reference>